<dbReference type="InterPro" id="IPR000766">
    <property type="entry name" value="GalP_uridyl_Trfase_II"/>
</dbReference>
<dbReference type="InterPro" id="IPR005850">
    <property type="entry name" value="GalP_Utransf_C"/>
</dbReference>
<keyword evidence="8 10" id="KW-0299">Galactose metabolism</keyword>
<evidence type="ECO:0000256" key="1">
    <source>
        <dbReference type="ARBA" id="ARBA00001107"/>
    </source>
</evidence>
<evidence type="ECO:0000256" key="7">
    <source>
        <dbReference type="ARBA" id="ARBA00022695"/>
    </source>
</evidence>
<dbReference type="NCBIfam" id="NF003629">
    <property type="entry name" value="PRK05270.1-2"/>
    <property type="match status" value="1"/>
</dbReference>
<evidence type="ECO:0000313" key="13">
    <source>
        <dbReference type="EMBL" id="TCZ78880.1"/>
    </source>
</evidence>
<feature type="domain" description="Galactose-1-phosphate uridyl transferase N-terminal" evidence="11">
    <location>
        <begin position="79"/>
        <end position="247"/>
    </location>
</feature>
<dbReference type="OrthoDB" id="2293at2"/>
<gene>
    <name evidence="10" type="primary">galT</name>
    <name evidence="13" type="ORF">E0485_07355</name>
</gene>
<evidence type="ECO:0000313" key="14">
    <source>
        <dbReference type="Proteomes" id="UP000295418"/>
    </source>
</evidence>
<dbReference type="InterPro" id="IPR023425">
    <property type="entry name" value="GalP_uridyl_Trfase_II_CS"/>
</dbReference>
<keyword evidence="9 10" id="KW-0119">Carbohydrate metabolism</keyword>
<dbReference type="AlphaFoldDB" id="A0A4R4EI48"/>
<evidence type="ECO:0000256" key="4">
    <source>
        <dbReference type="ARBA" id="ARBA00008706"/>
    </source>
</evidence>
<evidence type="ECO:0000256" key="5">
    <source>
        <dbReference type="ARBA" id="ARBA00022490"/>
    </source>
</evidence>
<evidence type="ECO:0000256" key="10">
    <source>
        <dbReference type="HAMAP-Rule" id="MF_00571"/>
    </source>
</evidence>
<evidence type="ECO:0000259" key="11">
    <source>
        <dbReference type="Pfam" id="PF01087"/>
    </source>
</evidence>
<comment type="subcellular location">
    <subcellularLocation>
        <location evidence="2 10">Cytoplasm</location>
    </subcellularLocation>
</comment>
<dbReference type="HAMAP" id="MF_00571">
    <property type="entry name" value="GalP_UDP_trans"/>
    <property type="match status" value="1"/>
</dbReference>
<dbReference type="PROSITE" id="PS01163">
    <property type="entry name" value="GAL_P_UDP_TRANSF_II"/>
    <property type="match status" value="1"/>
</dbReference>
<dbReference type="PIRSF" id="PIRSF006005">
    <property type="entry name" value="GalT_BS"/>
    <property type="match status" value="1"/>
</dbReference>
<keyword evidence="7 10" id="KW-0548">Nucleotidyltransferase</keyword>
<reference evidence="13 14" key="1">
    <citation type="submission" date="2019-03" db="EMBL/GenBank/DDBJ databases">
        <authorList>
            <person name="Kim M.K.M."/>
        </authorList>
    </citation>
    <scope>NUCLEOTIDE SEQUENCE [LARGE SCALE GENOMIC DNA]</scope>
    <source>
        <strain evidence="13 14">18JY21-1</strain>
    </source>
</reference>
<proteinExistence type="inferred from homology"/>
<dbReference type="InterPro" id="IPR005849">
    <property type="entry name" value="GalP_Utransf_N"/>
</dbReference>
<accession>A0A4R4EI48</accession>
<dbReference type="GO" id="GO:0006012">
    <property type="term" value="P:galactose metabolic process"/>
    <property type="evidence" value="ECO:0007669"/>
    <property type="project" value="UniProtKB-UniRule"/>
</dbReference>
<comment type="caution">
    <text evidence="13">The sequence shown here is derived from an EMBL/GenBank/DDBJ whole genome shotgun (WGS) entry which is preliminary data.</text>
</comment>
<evidence type="ECO:0000256" key="9">
    <source>
        <dbReference type="ARBA" id="ARBA00023277"/>
    </source>
</evidence>
<dbReference type="PANTHER" id="PTHR39191:SF1">
    <property type="entry name" value="DUF4922 DOMAIN-CONTAINING PROTEIN"/>
    <property type="match status" value="1"/>
</dbReference>
<dbReference type="UniPathway" id="UPA00214"/>
<comment type="pathway">
    <text evidence="3 10">Carbohydrate metabolism; galactose metabolism.</text>
</comment>
<dbReference type="Pfam" id="PF01087">
    <property type="entry name" value="GalP_UDP_transf"/>
    <property type="match status" value="1"/>
</dbReference>
<keyword evidence="14" id="KW-1185">Reference proteome</keyword>
<name>A0A4R4EI48_9BACL</name>
<keyword evidence="6 10" id="KW-0808">Transferase</keyword>
<dbReference type="EMBL" id="SKFG01000004">
    <property type="protein sequence ID" value="TCZ78880.1"/>
    <property type="molecule type" value="Genomic_DNA"/>
</dbReference>
<dbReference type="Proteomes" id="UP000295418">
    <property type="component" value="Unassembled WGS sequence"/>
</dbReference>
<dbReference type="GO" id="GO:0005737">
    <property type="term" value="C:cytoplasm"/>
    <property type="evidence" value="ECO:0007669"/>
    <property type="project" value="UniProtKB-SubCell"/>
</dbReference>
<dbReference type="RefSeq" id="WP_132417329.1">
    <property type="nucleotide sequence ID" value="NZ_SKFG01000004.1"/>
</dbReference>
<protein>
    <recommendedName>
        <fullName evidence="10">Galactose-1-phosphate uridylyltransferase</fullName>
        <shortName evidence="10">Gal-1-P uridylyltransferase</shortName>
        <ecNumber evidence="10">2.7.7.12</ecNumber>
    </recommendedName>
    <alternativeName>
        <fullName evidence="10">UDP-glucose--hexose-1-phosphate uridylyltransferase</fullName>
    </alternativeName>
</protein>
<dbReference type="Pfam" id="PF02744">
    <property type="entry name" value="GalP_UDP_tr_C"/>
    <property type="match status" value="1"/>
</dbReference>
<evidence type="ECO:0000256" key="6">
    <source>
        <dbReference type="ARBA" id="ARBA00022679"/>
    </source>
</evidence>
<evidence type="ECO:0000256" key="2">
    <source>
        <dbReference type="ARBA" id="ARBA00004496"/>
    </source>
</evidence>
<dbReference type="EC" id="2.7.7.12" evidence="10"/>
<feature type="domain" description="Galactose-1-phosphate uridyl transferase C-terminal" evidence="12">
    <location>
        <begin position="265"/>
        <end position="437"/>
    </location>
</feature>
<evidence type="ECO:0000256" key="3">
    <source>
        <dbReference type="ARBA" id="ARBA00004947"/>
    </source>
</evidence>
<dbReference type="GO" id="GO:0008108">
    <property type="term" value="F:UDP-glucose:hexose-1-phosphate uridylyltransferase activity"/>
    <property type="evidence" value="ECO:0007669"/>
    <property type="project" value="UniProtKB-UniRule"/>
</dbReference>
<dbReference type="PANTHER" id="PTHR39191">
    <property type="entry name" value="GALACTOSE-1-PHOSPHATE URIDYLYLTRANSFERASE"/>
    <property type="match status" value="1"/>
</dbReference>
<evidence type="ECO:0000256" key="8">
    <source>
        <dbReference type="ARBA" id="ARBA00023144"/>
    </source>
</evidence>
<sequence>MKSSPASTTTISAEHAAFAVEQLIQYALHAELLEAIDSVAVRNTLLAELKLIAPYEGAAITEMDQQPKDPLRILDLLLDYASQEGIIPYNTVTYRDLFDTKLMGLLIPRPSEAIRKFRSKEQESGIQAATDYWYKLAIDSCYIRMNRIAKNKVWFTSTPYGKLEMTINLSRPEKDPKEIAMMKNVVQTSYPKCLLCLDNMGYAGRLDHPARQNLRVLPLELTGTDWYLQYSPYVYYNEHSIVFSGRHEAMRITPQTFNRLLEFLDVFPHYFVGSNADLPIVGGSILTHDHYQGGKHCFPLQESPIILSFKHSEYAEVHGGIVQWPLSVVRLASTSKEQLYAAATAMLSSWRGYSDSSVGIYAFSEETPHNTITPIARRNETGEYELDLVLRNNRTDEQHPEGIFHPHRHLHHIKKENIGLIEVMGLAVLPARLDTELGHIEDALTGKQQVSSLLEQLPLHAEWIVELVERYGSELSIMQAQELLQQEVGLKFLEVLTHCGVYKQDEQGLEAFTAFMNHCGYHLI</sequence>
<comment type="catalytic activity">
    <reaction evidence="1 10">
        <text>alpha-D-galactose 1-phosphate + UDP-alpha-D-glucose = alpha-D-glucose 1-phosphate + UDP-alpha-D-galactose</text>
        <dbReference type="Rhea" id="RHEA:13989"/>
        <dbReference type="ChEBI" id="CHEBI:58336"/>
        <dbReference type="ChEBI" id="CHEBI:58601"/>
        <dbReference type="ChEBI" id="CHEBI:58885"/>
        <dbReference type="ChEBI" id="CHEBI:66914"/>
        <dbReference type="EC" id="2.7.7.12"/>
    </reaction>
</comment>
<organism evidence="13 14">
    <name type="scientific">Paenibacillus albiflavus</name>
    <dbReference type="NCBI Taxonomy" id="2545760"/>
    <lineage>
        <taxon>Bacteria</taxon>
        <taxon>Bacillati</taxon>
        <taxon>Bacillota</taxon>
        <taxon>Bacilli</taxon>
        <taxon>Bacillales</taxon>
        <taxon>Paenibacillaceae</taxon>
        <taxon>Paenibacillus</taxon>
    </lineage>
</organism>
<comment type="similarity">
    <text evidence="4 10">Belongs to the galactose-1-phosphate uridylyltransferase type 2 family.</text>
</comment>
<keyword evidence="5 10" id="KW-0963">Cytoplasm</keyword>
<evidence type="ECO:0000259" key="12">
    <source>
        <dbReference type="Pfam" id="PF02744"/>
    </source>
</evidence>